<dbReference type="Proteomes" id="UP000054937">
    <property type="component" value="Unassembled WGS sequence"/>
</dbReference>
<dbReference type="EMBL" id="LDAU01000155">
    <property type="protein sequence ID" value="KRX02381.1"/>
    <property type="molecule type" value="Genomic_DNA"/>
</dbReference>
<comment type="caution">
    <text evidence="1">The sequence shown here is derived from an EMBL/GenBank/DDBJ whole genome shotgun (WGS) entry which is preliminary data.</text>
</comment>
<accession>A0A0V0QJD9</accession>
<sequence>MNPSHNYNNLTPLITCIKLENYKLLELLLTRGAYYVYKNYMNNLFGKITEQGQQQSNNNQTQYIIKNIDEDGNVKEDKVNSNCVVKLDECQNKKMVEYVKWLRCRSWLFFCHLQFKNLVDEQNTKAQQFGKLVFNKNSSLIRSYLVGEQQKDEVPQNIEQETQQENNQQN</sequence>
<keyword evidence="2" id="KW-1185">Reference proteome</keyword>
<dbReference type="AlphaFoldDB" id="A0A0V0QJD9"/>
<dbReference type="InParanoid" id="A0A0V0QJD9"/>
<gene>
    <name evidence="1" type="ORF">PPERSA_09998</name>
</gene>
<reference evidence="1 2" key="1">
    <citation type="journal article" date="2015" name="Sci. Rep.">
        <title>Genome of the facultative scuticociliatosis pathogen Pseudocohnilembus persalinus provides insight into its virulence through horizontal gene transfer.</title>
        <authorList>
            <person name="Xiong J."/>
            <person name="Wang G."/>
            <person name="Cheng J."/>
            <person name="Tian M."/>
            <person name="Pan X."/>
            <person name="Warren A."/>
            <person name="Jiang C."/>
            <person name="Yuan D."/>
            <person name="Miao W."/>
        </authorList>
    </citation>
    <scope>NUCLEOTIDE SEQUENCE [LARGE SCALE GENOMIC DNA]</scope>
    <source>
        <strain evidence="1">36N120E</strain>
    </source>
</reference>
<organism evidence="1 2">
    <name type="scientific">Pseudocohnilembus persalinus</name>
    <name type="common">Ciliate</name>
    <dbReference type="NCBI Taxonomy" id="266149"/>
    <lineage>
        <taxon>Eukaryota</taxon>
        <taxon>Sar</taxon>
        <taxon>Alveolata</taxon>
        <taxon>Ciliophora</taxon>
        <taxon>Intramacronucleata</taxon>
        <taxon>Oligohymenophorea</taxon>
        <taxon>Scuticociliatia</taxon>
        <taxon>Philasterida</taxon>
        <taxon>Pseudocohnilembidae</taxon>
        <taxon>Pseudocohnilembus</taxon>
    </lineage>
</organism>
<name>A0A0V0QJD9_PSEPJ</name>
<proteinExistence type="predicted"/>
<protein>
    <submittedName>
        <fullName evidence="1">Uncharacterized protein</fullName>
    </submittedName>
</protein>
<evidence type="ECO:0000313" key="2">
    <source>
        <dbReference type="Proteomes" id="UP000054937"/>
    </source>
</evidence>
<evidence type="ECO:0000313" key="1">
    <source>
        <dbReference type="EMBL" id="KRX02381.1"/>
    </source>
</evidence>